<evidence type="ECO:0000313" key="4">
    <source>
        <dbReference type="EMBL" id="MCX2801155.1"/>
    </source>
</evidence>
<dbReference type="Proteomes" id="UP000076077">
    <property type="component" value="Chromosome"/>
</dbReference>
<organism evidence="3 5">
    <name type="scientific">Microbulbifer thermotolerans</name>
    <dbReference type="NCBI Taxonomy" id="252514"/>
    <lineage>
        <taxon>Bacteria</taxon>
        <taxon>Pseudomonadati</taxon>
        <taxon>Pseudomonadota</taxon>
        <taxon>Gammaproteobacteria</taxon>
        <taxon>Cellvibrionales</taxon>
        <taxon>Microbulbiferaceae</taxon>
        <taxon>Microbulbifer</taxon>
    </lineage>
</organism>
<dbReference type="InterPro" id="IPR036380">
    <property type="entry name" value="Isochorismatase-like_sf"/>
</dbReference>
<sequence length="183" mass="20905">MAKTALLVIDVQDSFRHMPYWDDTGFDIYLERLNRLIRHARNQGWQVVHILHERSGSPFDPTGPLVRSMNGVDRRKGDTEFRKRVHNALTDSGLHQWLEERDINRLLIAGLRTEQCCEATARVASDLGFEVVFVTDATHTFPMRHTSSGVLFGAEEIKLKTELVLENRFARIARVADFTATAT</sequence>
<dbReference type="PANTHER" id="PTHR43540">
    <property type="entry name" value="PEROXYUREIDOACRYLATE/UREIDOACRYLATE AMIDOHYDROLASE-RELATED"/>
    <property type="match status" value="1"/>
</dbReference>
<dbReference type="EMBL" id="JAPHQB010000006">
    <property type="protein sequence ID" value="MCX2801155.1"/>
    <property type="molecule type" value="Genomic_DNA"/>
</dbReference>
<dbReference type="InterPro" id="IPR000868">
    <property type="entry name" value="Isochorismatase-like_dom"/>
</dbReference>
<reference evidence="3" key="1">
    <citation type="submission" date="2016-03" db="EMBL/GenBank/DDBJ databases">
        <authorList>
            <person name="Ploux O."/>
        </authorList>
    </citation>
    <scope>NUCLEOTIDE SEQUENCE [LARGE SCALE GENOMIC DNA]</scope>
    <source>
        <strain evidence="3">DAU221</strain>
    </source>
</reference>
<protein>
    <submittedName>
        <fullName evidence="3">Hydrolase</fullName>
    </submittedName>
    <submittedName>
        <fullName evidence="4">Isochorismatase family protein</fullName>
    </submittedName>
</protein>
<dbReference type="RefSeq" id="WP_067155936.1">
    <property type="nucleotide sequence ID" value="NZ_CP014864.1"/>
</dbReference>
<dbReference type="EMBL" id="CP014864">
    <property type="protein sequence ID" value="AMX03551.1"/>
    <property type="molecule type" value="Genomic_DNA"/>
</dbReference>
<keyword evidence="1 3" id="KW-0378">Hydrolase</keyword>
<dbReference type="GO" id="GO:0016787">
    <property type="term" value="F:hydrolase activity"/>
    <property type="evidence" value="ECO:0007669"/>
    <property type="project" value="UniProtKB-KW"/>
</dbReference>
<keyword evidence="5" id="KW-1185">Reference proteome</keyword>
<dbReference type="InterPro" id="IPR050272">
    <property type="entry name" value="Isochorismatase-like_hydrls"/>
</dbReference>
<dbReference type="SUPFAM" id="SSF52499">
    <property type="entry name" value="Isochorismatase-like hydrolases"/>
    <property type="match status" value="1"/>
</dbReference>
<dbReference type="OrthoDB" id="9791276at2"/>
<reference evidence="4" key="3">
    <citation type="submission" date="2022-11" db="EMBL/GenBank/DDBJ databases">
        <title>Chitin-degrading and fungicidal potential of chitinolytic bacterial strains from marine environment of the Pacific Ocean regions.</title>
        <authorList>
            <person name="Pentekhina I."/>
            <person name="Nedashkovskaya O."/>
            <person name="Seitkalieva A."/>
            <person name="Podvolotskaya A."/>
            <person name="Tekutyeva L."/>
            <person name="Balabanova L."/>
        </authorList>
    </citation>
    <scope>NUCLEOTIDE SEQUENCE</scope>
    <source>
        <strain evidence="4">KMM 6838</strain>
    </source>
</reference>
<feature type="domain" description="Isochorismatase-like" evidence="2">
    <location>
        <begin position="4"/>
        <end position="143"/>
    </location>
</feature>
<proteinExistence type="predicted"/>
<dbReference type="Pfam" id="PF00857">
    <property type="entry name" value="Isochorismatase"/>
    <property type="match status" value="1"/>
</dbReference>
<dbReference type="AlphaFoldDB" id="A0A143HPX7"/>
<dbReference type="PANTHER" id="PTHR43540:SF6">
    <property type="entry name" value="ISOCHORISMATASE-LIKE DOMAIN-CONTAINING PROTEIN"/>
    <property type="match status" value="1"/>
</dbReference>
<evidence type="ECO:0000313" key="5">
    <source>
        <dbReference type="Proteomes" id="UP000076077"/>
    </source>
</evidence>
<evidence type="ECO:0000259" key="2">
    <source>
        <dbReference type="Pfam" id="PF00857"/>
    </source>
</evidence>
<dbReference type="Gene3D" id="3.40.50.850">
    <property type="entry name" value="Isochorismatase-like"/>
    <property type="match status" value="1"/>
</dbReference>
<gene>
    <name evidence="3" type="ORF">A3224_14065</name>
    <name evidence="4" type="ORF">OQJ68_05060</name>
</gene>
<dbReference type="Proteomes" id="UP001209730">
    <property type="component" value="Unassembled WGS sequence"/>
</dbReference>
<reference evidence="5" key="2">
    <citation type="submission" date="2016-03" db="EMBL/GenBank/DDBJ databases">
        <authorList>
            <person name="Lee Y.-S."/>
            <person name="Choi Y.-L."/>
        </authorList>
    </citation>
    <scope>NUCLEOTIDE SEQUENCE [LARGE SCALE GENOMIC DNA]</scope>
    <source>
        <strain evidence="5">DAU221</strain>
    </source>
</reference>
<evidence type="ECO:0000313" key="3">
    <source>
        <dbReference type="EMBL" id="AMX03551.1"/>
    </source>
</evidence>
<name>A0A143HPX7_MICTH</name>
<evidence type="ECO:0000256" key="1">
    <source>
        <dbReference type="ARBA" id="ARBA00022801"/>
    </source>
</evidence>
<dbReference type="KEGG" id="mthd:A3224_14065"/>
<dbReference type="GeneID" id="76609160"/>
<accession>A0A143HPX7</accession>
<dbReference type="STRING" id="252514.A3224_14065"/>